<dbReference type="Proteomes" id="UP000017559">
    <property type="component" value="Unassembled WGS sequence"/>
</dbReference>
<sequence length="97" mass="10739">MLDGETYNLTYKADINTDQSESWLSVHESDEETEHYLFNDHLNYGINNLANLAQIKQEFAAADSTLLQTPSACMPSPSATPMQPSPLQTPTLLPTPL</sequence>
<dbReference type="KEGG" id="mrr:Moror_11486"/>
<dbReference type="HOGENOM" id="CLU_131080_0_0_1"/>
<gene>
    <name evidence="2" type="ORF">Moror_11486</name>
</gene>
<evidence type="ECO:0000313" key="2">
    <source>
        <dbReference type="EMBL" id="ESK84047.1"/>
    </source>
</evidence>
<keyword evidence="3" id="KW-1185">Reference proteome</keyword>
<evidence type="ECO:0000256" key="1">
    <source>
        <dbReference type="SAM" id="MobiDB-lite"/>
    </source>
</evidence>
<protein>
    <submittedName>
        <fullName evidence="2">Uncharacterized protein</fullName>
    </submittedName>
</protein>
<dbReference type="EMBL" id="AWSO01001376">
    <property type="protein sequence ID" value="ESK84047.1"/>
    <property type="molecule type" value="Genomic_DNA"/>
</dbReference>
<evidence type="ECO:0000313" key="3">
    <source>
        <dbReference type="Proteomes" id="UP000017559"/>
    </source>
</evidence>
<proteinExistence type="predicted"/>
<feature type="compositionally biased region" description="Low complexity" evidence="1">
    <location>
        <begin position="80"/>
        <end position="97"/>
    </location>
</feature>
<feature type="region of interest" description="Disordered" evidence="1">
    <location>
        <begin position="71"/>
        <end position="97"/>
    </location>
</feature>
<dbReference type="AlphaFoldDB" id="V2WR30"/>
<comment type="caution">
    <text evidence="2">The sequence shown here is derived from an EMBL/GenBank/DDBJ whole genome shotgun (WGS) entry which is preliminary data.</text>
</comment>
<organism evidence="2 3">
    <name type="scientific">Moniliophthora roreri (strain MCA 2997)</name>
    <name type="common">Cocoa frosty pod rot fungus</name>
    <name type="synonym">Crinipellis roreri</name>
    <dbReference type="NCBI Taxonomy" id="1381753"/>
    <lineage>
        <taxon>Eukaryota</taxon>
        <taxon>Fungi</taxon>
        <taxon>Dikarya</taxon>
        <taxon>Basidiomycota</taxon>
        <taxon>Agaricomycotina</taxon>
        <taxon>Agaricomycetes</taxon>
        <taxon>Agaricomycetidae</taxon>
        <taxon>Agaricales</taxon>
        <taxon>Marasmiineae</taxon>
        <taxon>Marasmiaceae</taxon>
        <taxon>Moniliophthora</taxon>
    </lineage>
</organism>
<accession>V2WR30</accession>
<reference evidence="2 3" key="1">
    <citation type="journal article" date="2014" name="BMC Genomics">
        <title>Genome and secretome analysis of the hemibiotrophic fungal pathogen, Moniliophthora roreri, which causes frosty pod rot disease of cacao: mechanisms of the biotrophic and necrotrophic phases.</title>
        <authorList>
            <person name="Meinhardt L.W."/>
            <person name="Costa G.G.L."/>
            <person name="Thomazella D.P.T."/>
            <person name="Teixeira P.J.P.L."/>
            <person name="Carazzolle M.F."/>
            <person name="Schuster S.C."/>
            <person name="Carlson J.E."/>
            <person name="Guiltinan M.J."/>
            <person name="Mieczkowski P."/>
            <person name="Farmer A."/>
            <person name="Ramaraj T."/>
            <person name="Crozier J."/>
            <person name="Davis R.E."/>
            <person name="Shao J."/>
            <person name="Melnick R.L."/>
            <person name="Pereira G.A.G."/>
            <person name="Bailey B.A."/>
        </authorList>
    </citation>
    <scope>NUCLEOTIDE SEQUENCE [LARGE SCALE GENOMIC DNA]</scope>
    <source>
        <strain evidence="2 3">MCA 2997</strain>
    </source>
</reference>
<name>V2WR30_MONRO</name>